<gene>
    <name evidence="1" type="ORF">JJB11_24785</name>
</gene>
<dbReference type="NCBIfam" id="NF046098">
    <property type="entry name" value="RSP_7527_fam"/>
    <property type="match status" value="1"/>
</dbReference>
<protein>
    <submittedName>
        <fullName evidence="1">Uncharacterized protein</fullName>
    </submittedName>
</protein>
<comment type="caution">
    <text evidence="1">The sequence shown here is derived from an EMBL/GenBank/DDBJ whole genome shotgun (WGS) entry which is preliminary data.</text>
</comment>
<organism evidence="1 2">
    <name type="scientific">Ramlibacter ginsenosidimutans</name>
    <dbReference type="NCBI Taxonomy" id="502333"/>
    <lineage>
        <taxon>Bacteria</taxon>
        <taxon>Pseudomonadati</taxon>
        <taxon>Pseudomonadota</taxon>
        <taxon>Betaproteobacteria</taxon>
        <taxon>Burkholderiales</taxon>
        <taxon>Comamonadaceae</taxon>
        <taxon>Ramlibacter</taxon>
    </lineage>
</organism>
<evidence type="ECO:0000313" key="1">
    <source>
        <dbReference type="EMBL" id="MBK6009328.1"/>
    </source>
</evidence>
<dbReference type="EMBL" id="JAEPWM010000018">
    <property type="protein sequence ID" value="MBK6009328.1"/>
    <property type="molecule type" value="Genomic_DNA"/>
</dbReference>
<evidence type="ECO:0000313" key="2">
    <source>
        <dbReference type="Proteomes" id="UP000630528"/>
    </source>
</evidence>
<reference evidence="1" key="1">
    <citation type="journal article" date="2012" name="J. Microbiol. Biotechnol.">
        <title>Ramlibacter ginsenosidimutans sp. nov., with ginsenoside-converting activity.</title>
        <authorList>
            <person name="Wang L."/>
            <person name="An D.S."/>
            <person name="Kim S.G."/>
            <person name="Jin F.X."/>
            <person name="Kim S.C."/>
            <person name="Lee S.T."/>
            <person name="Im W.T."/>
        </authorList>
    </citation>
    <scope>NUCLEOTIDE SEQUENCE</scope>
    <source>
        <strain evidence="1">KACC 17527</strain>
    </source>
</reference>
<accession>A0A934TXJ3</accession>
<reference evidence="1" key="2">
    <citation type="submission" date="2021-01" db="EMBL/GenBank/DDBJ databases">
        <authorList>
            <person name="Kang M."/>
        </authorList>
    </citation>
    <scope>NUCLEOTIDE SEQUENCE</scope>
    <source>
        <strain evidence="1">KACC 17527</strain>
    </source>
</reference>
<dbReference type="AlphaFoldDB" id="A0A934TXJ3"/>
<dbReference type="Proteomes" id="UP000630528">
    <property type="component" value="Unassembled WGS sequence"/>
</dbReference>
<name>A0A934TXJ3_9BURK</name>
<sequence length="58" mass="6676">MDYRHTEDFARCMDVAELRAQSLRNEAITAFFAAIGRALRRLVHRVASSRDEQLLPEA</sequence>
<keyword evidence="2" id="KW-1185">Reference proteome</keyword>
<dbReference type="InterPro" id="IPR058227">
    <property type="entry name" value="RSP_7527-like"/>
</dbReference>
<dbReference type="RefSeq" id="WP_201177842.1">
    <property type="nucleotide sequence ID" value="NZ_JAEPWM010000018.1"/>
</dbReference>
<proteinExistence type="predicted"/>